<evidence type="ECO:0000256" key="1">
    <source>
        <dbReference type="SAM" id="MobiDB-lite"/>
    </source>
</evidence>
<name>A0A8A1LY11_AJECA</name>
<dbReference type="AlphaFoldDB" id="A0A8A1LY11"/>
<dbReference type="Proteomes" id="UP000663671">
    <property type="component" value="Chromosome 2"/>
</dbReference>
<evidence type="ECO:0000313" key="4">
    <source>
        <dbReference type="Proteomes" id="UP000663671"/>
    </source>
</evidence>
<dbReference type="EMBL" id="CP069109">
    <property type="protein sequence ID" value="QSS59068.1"/>
    <property type="molecule type" value="Genomic_DNA"/>
</dbReference>
<dbReference type="OrthoDB" id="2121828at2759"/>
<evidence type="ECO:0000313" key="3">
    <source>
        <dbReference type="EMBL" id="QSS59068.1"/>
    </source>
</evidence>
<keyword evidence="2" id="KW-1133">Transmembrane helix</keyword>
<gene>
    <name evidence="3" type="ORF">I7I51_08500</name>
</gene>
<evidence type="ECO:0000256" key="2">
    <source>
        <dbReference type="SAM" id="Phobius"/>
    </source>
</evidence>
<protein>
    <submittedName>
        <fullName evidence="3">Uncharacterized protein</fullName>
    </submittedName>
</protein>
<proteinExistence type="predicted"/>
<feature type="region of interest" description="Disordered" evidence="1">
    <location>
        <begin position="1"/>
        <end position="32"/>
    </location>
</feature>
<keyword evidence="2" id="KW-0472">Membrane</keyword>
<keyword evidence="2" id="KW-0812">Transmembrane</keyword>
<organism evidence="3 4">
    <name type="scientific">Ajellomyces capsulatus</name>
    <name type="common">Darling's disease fungus</name>
    <name type="synonym">Histoplasma capsulatum</name>
    <dbReference type="NCBI Taxonomy" id="5037"/>
    <lineage>
        <taxon>Eukaryota</taxon>
        <taxon>Fungi</taxon>
        <taxon>Dikarya</taxon>
        <taxon>Ascomycota</taxon>
        <taxon>Pezizomycotina</taxon>
        <taxon>Eurotiomycetes</taxon>
        <taxon>Eurotiomycetidae</taxon>
        <taxon>Onygenales</taxon>
        <taxon>Ajellomycetaceae</taxon>
        <taxon>Histoplasma</taxon>
    </lineage>
</organism>
<dbReference type="VEuPathDB" id="FungiDB:I7I51_08500"/>
<reference evidence="3" key="1">
    <citation type="submission" date="2021-01" db="EMBL/GenBank/DDBJ databases">
        <title>Chromosome-level genome assembly of a human fungal pathogen reveals clustering of transcriptionally co-regulated genes.</title>
        <authorList>
            <person name="Voorhies M."/>
            <person name="Cohen S."/>
            <person name="Shea T.P."/>
            <person name="Petrus S."/>
            <person name="Munoz J.F."/>
            <person name="Poplawski S."/>
            <person name="Goldman W.E."/>
            <person name="Michael T."/>
            <person name="Cuomo C.A."/>
            <person name="Sil A."/>
            <person name="Beyhan S."/>
        </authorList>
    </citation>
    <scope>NUCLEOTIDE SEQUENCE</scope>
    <source>
        <strain evidence="3">WU24</strain>
    </source>
</reference>
<accession>A0A8A1LY11</accession>
<feature type="transmembrane region" description="Helical" evidence="2">
    <location>
        <begin position="43"/>
        <end position="60"/>
    </location>
</feature>
<feature type="compositionally biased region" description="Basic residues" evidence="1">
    <location>
        <begin position="1"/>
        <end position="12"/>
    </location>
</feature>
<sequence>MERTSSRRRIRKPRDELQDPPRASSELSRVDTTSDRTTLSRSCLASVIIFLILLVSFLGVPKSPNIAHENQAVEQSLHSDIGQKLHPETHIYRPVTTIRLNWTVTAAYLRPDGVLKRIYVINGVSAVLSLLGSGTMPLARVFD</sequence>
<feature type="transmembrane region" description="Helical" evidence="2">
    <location>
        <begin position="118"/>
        <end position="139"/>
    </location>
</feature>